<dbReference type="AlphaFoldDB" id="A0A2U0SCW2"/>
<dbReference type="Proteomes" id="UP000245890">
    <property type="component" value="Unassembled WGS sequence"/>
</dbReference>
<keyword evidence="1" id="KW-0812">Transmembrane</keyword>
<dbReference type="EMBL" id="QENQ01000001">
    <property type="protein sequence ID" value="PVX29213.1"/>
    <property type="molecule type" value="Genomic_DNA"/>
</dbReference>
<accession>A0A2U0SCW2</accession>
<protein>
    <submittedName>
        <fullName evidence="2">Uncharacterized protein</fullName>
    </submittedName>
</protein>
<sequence>MRRQLLTAIFLVASAMLALWLFGEWYVYGMAEFDCADRSGDVQACARAIQSSIEIKALCGLIAWIVGCFLMLREWKRH</sequence>
<organism evidence="2 3">
    <name type="scientific">Sphingomonas pokkalii</name>
    <dbReference type="NCBI Taxonomy" id="2175090"/>
    <lineage>
        <taxon>Bacteria</taxon>
        <taxon>Pseudomonadati</taxon>
        <taxon>Pseudomonadota</taxon>
        <taxon>Alphaproteobacteria</taxon>
        <taxon>Sphingomonadales</taxon>
        <taxon>Sphingomonadaceae</taxon>
        <taxon>Sphingomonas</taxon>
    </lineage>
</organism>
<reference evidence="2 3" key="1">
    <citation type="submission" date="2018-05" db="EMBL/GenBank/DDBJ databases">
        <title>Description of Sphingomonas pokkalii sp nov, isolated from the rhizosphere of saline tolerant pokkali rice and its draft genome analysis.</title>
        <authorList>
            <person name="Menon R."/>
            <person name="Kumari S."/>
            <person name="Rameshkumar N."/>
        </authorList>
    </citation>
    <scope>NUCLEOTIDE SEQUENCE [LARGE SCALE GENOMIC DNA]</scope>
    <source>
        <strain evidence="2 3">L3B27</strain>
    </source>
</reference>
<dbReference type="RefSeq" id="WP_116468652.1">
    <property type="nucleotide sequence ID" value="NZ_QENQ01000001.1"/>
</dbReference>
<comment type="caution">
    <text evidence="2">The sequence shown here is derived from an EMBL/GenBank/DDBJ whole genome shotgun (WGS) entry which is preliminary data.</text>
</comment>
<evidence type="ECO:0000313" key="2">
    <source>
        <dbReference type="EMBL" id="PVX29213.1"/>
    </source>
</evidence>
<name>A0A2U0SCW2_9SPHN</name>
<evidence type="ECO:0000313" key="3">
    <source>
        <dbReference type="Proteomes" id="UP000245890"/>
    </source>
</evidence>
<feature type="transmembrane region" description="Helical" evidence="1">
    <location>
        <begin position="53"/>
        <end position="72"/>
    </location>
</feature>
<keyword evidence="3" id="KW-1185">Reference proteome</keyword>
<keyword evidence="1" id="KW-1133">Transmembrane helix</keyword>
<keyword evidence="1" id="KW-0472">Membrane</keyword>
<evidence type="ECO:0000256" key="1">
    <source>
        <dbReference type="SAM" id="Phobius"/>
    </source>
</evidence>
<gene>
    <name evidence="2" type="ORF">DD559_07625</name>
</gene>
<proteinExistence type="predicted"/>